<evidence type="ECO:0000256" key="6">
    <source>
        <dbReference type="ARBA" id="ARBA00022722"/>
    </source>
</evidence>
<dbReference type="InterPro" id="IPR047151">
    <property type="entry name" value="RNZ2-like"/>
</dbReference>
<evidence type="ECO:0000256" key="7">
    <source>
        <dbReference type="ARBA" id="ARBA00022723"/>
    </source>
</evidence>
<proteinExistence type="inferred from homology"/>
<dbReference type="GO" id="GO:0005739">
    <property type="term" value="C:mitochondrion"/>
    <property type="evidence" value="ECO:0007669"/>
    <property type="project" value="TreeGrafter"/>
</dbReference>
<dbReference type="WBParaSite" id="maker-unitig_31801-snap-gene-0.1-mRNA-1">
    <property type="protein sequence ID" value="maker-unitig_31801-snap-gene-0.1-mRNA-1"/>
    <property type="gene ID" value="maker-unitig_31801-snap-gene-0.1"/>
</dbReference>
<keyword evidence="11" id="KW-1185">Reference proteome</keyword>
<keyword evidence="9" id="KW-0378">Hydrolase</keyword>
<dbReference type="Proteomes" id="UP000095280">
    <property type="component" value="Unplaced"/>
</dbReference>
<protein>
    <recommendedName>
        <fullName evidence="4">ribonuclease Z</fullName>
        <ecNumber evidence="4">3.1.26.11</ecNumber>
    </recommendedName>
</protein>
<reference evidence="12" key="1">
    <citation type="submission" date="2016-11" db="UniProtKB">
        <authorList>
            <consortium name="WormBaseParasite"/>
        </authorList>
    </citation>
    <scope>IDENTIFICATION</scope>
</reference>
<dbReference type="AlphaFoldDB" id="A0A1I8FFG2"/>
<keyword evidence="10" id="KW-0862">Zinc</keyword>
<evidence type="ECO:0000313" key="12">
    <source>
        <dbReference type="WBParaSite" id="maker-unitig_31801-snap-gene-0.1-mRNA-1"/>
    </source>
</evidence>
<keyword evidence="8" id="KW-0255">Endonuclease</keyword>
<keyword evidence="7" id="KW-0479">Metal-binding</keyword>
<evidence type="ECO:0000256" key="3">
    <source>
        <dbReference type="ARBA" id="ARBA00007823"/>
    </source>
</evidence>
<sequence>MNFYGEADCQRVLKSIKAICVSHMHFDHQSGIFCLLKARHRAFAESGQSPSPCAFIGPRGFNRWLEFFSQHSGEDGMSDVAEAKDLQTGWSRSTSQRHSTVGQALSTGGPRVRAGLTILKRHFKTRYTGSVPVLKLI</sequence>
<evidence type="ECO:0000256" key="5">
    <source>
        <dbReference type="ARBA" id="ARBA00022694"/>
    </source>
</evidence>
<comment type="similarity">
    <text evidence="3">Belongs to the RNase Z family.</text>
</comment>
<evidence type="ECO:0000256" key="8">
    <source>
        <dbReference type="ARBA" id="ARBA00022759"/>
    </source>
</evidence>
<organism evidence="11 12">
    <name type="scientific">Macrostomum lignano</name>
    <dbReference type="NCBI Taxonomy" id="282301"/>
    <lineage>
        <taxon>Eukaryota</taxon>
        <taxon>Metazoa</taxon>
        <taxon>Spiralia</taxon>
        <taxon>Lophotrochozoa</taxon>
        <taxon>Platyhelminthes</taxon>
        <taxon>Rhabditophora</taxon>
        <taxon>Macrostomorpha</taxon>
        <taxon>Macrostomida</taxon>
        <taxon>Macrostomidae</taxon>
        <taxon>Macrostomum</taxon>
    </lineage>
</organism>
<evidence type="ECO:0000313" key="11">
    <source>
        <dbReference type="Proteomes" id="UP000095280"/>
    </source>
</evidence>
<dbReference type="PANTHER" id="PTHR12553:SF49">
    <property type="entry name" value="ZINC PHOSPHODIESTERASE ELAC PROTEIN 2"/>
    <property type="match status" value="1"/>
</dbReference>
<dbReference type="PANTHER" id="PTHR12553">
    <property type="entry name" value="ZINC PHOSPHODIESTERASE ELAC PROTEIN 2"/>
    <property type="match status" value="1"/>
</dbReference>
<name>A0A1I8FFG2_9PLAT</name>
<evidence type="ECO:0000256" key="9">
    <source>
        <dbReference type="ARBA" id="ARBA00022801"/>
    </source>
</evidence>
<evidence type="ECO:0000256" key="4">
    <source>
        <dbReference type="ARBA" id="ARBA00012477"/>
    </source>
</evidence>
<keyword evidence="5" id="KW-0819">tRNA processing</keyword>
<accession>A0A1I8FFG2</accession>
<keyword evidence="6" id="KW-0540">Nuclease</keyword>
<evidence type="ECO:0000256" key="2">
    <source>
        <dbReference type="ARBA" id="ARBA00001947"/>
    </source>
</evidence>
<evidence type="ECO:0000256" key="1">
    <source>
        <dbReference type="ARBA" id="ARBA00000402"/>
    </source>
</evidence>
<comment type="cofactor">
    <cofactor evidence="2">
        <name>Zn(2+)</name>
        <dbReference type="ChEBI" id="CHEBI:29105"/>
    </cofactor>
</comment>
<dbReference type="SUPFAM" id="SSF56281">
    <property type="entry name" value="Metallo-hydrolase/oxidoreductase"/>
    <property type="match status" value="1"/>
</dbReference>
<comment type="catalytic activity">
    <reaction evidence="1">
        <text>Endonucleolytic cleavage of RNA, removing extra 3' nucleotides from tRNA precursor, generating 3' termini of tRNAs. A 3'-hydroxy group is left at the tRNA terminus and a 5'-phosphoryl group is left at the trailer molecule.</text>
        <dbReference type="EC" id="3.1.26.11"/>
    </reaction>
</comment>
<dbReference type="InterPro" id="IPR036866">
    <property type="entry name" value="RibonucZ/Hydroxyglut_hydro"/>
</dbReference>
<dbReference type="Gene3D" id="3.60.15.10">
    <property type="entry name" value="Ribonuclease Z/Hydroxyacylglutathione hydrolase-like"/>
    <property type="match status" value="1"/>
</dbReference>
<dbReference type="GO" id="GO:0046872">
    <property type="term" value="F:metal ion binding"/>
    <property type="evidence" value="ECO:0007669"/>
    <property type="project" value="UniProtKB-KW"/>
</dbReference>
<evidence type="ECO:0000256" key="10">
    <source>
        <dbReference type="ARBA" id="ARBA00022833"/>
    </source>
</evidence>
<dbReference type="GO" id="GO:1990180">
    <property type="term" value="P:mitochondrial tRNA 3'-end processing"/>
    <property type="evidence" value="ECO:0007669"/>
    <property type="project" value="TreeGrafter"/>
</dbReference>
<dbReference type="EC" id="3.1.26.11" evidence="4"/>
<dbReference type="GO" id="GO:0042781">
    <property type="term" value="F:3'-tRNA processing endoribonuclease activity"/>
    <property type="evidence" value="ECO:0007669"/>
    <property type="project" value="UniProtKB-EC"/>
</dbReference>